<dbReference type="OrthoDB" id="5459800at2"/>
<evidence type="ECO:0008006" key="3">
    <source>
        <dbReference type="Google" id="ProtNLM"/>
    </source>
</evidence>
<dbReference type="InterPro" id="IPR027417">
    <property type="entry name" value="P-loop_NTPase"/>
</dbReference>
<evidence type="ECO:0000313" key="2">
    <source>
        <dbReference type="Proteomes" id="UP000448292"/>
    </source>
</evidence>
<dbReference type="EMBL" id="QMIE01000004">
    <property type="protein sequence ID" value="TVM18437.1"/>
    <property type="molecule type" value="Genomic_DNA"/>
</dbReference>
<name>A0A7M3MH67_9BACT</name>
<proteinExistence type="predicted"/>
<dbReference type="Gene3D" id="3.40.50.300">
    <property type="entry name" value="P-loop containing nucleotide triphosphate hydrolases"/>
    <property type="match status" value="1"/>
</dbReference>
<evidence type="ECO:0000313" key="1">
    <source>
        <dbReference type="EMBL" id="TVM18437.1"/>
    </source>
</evidence>
<protein>
    <recommendedName>
        <fullName evidence="3">Sulfotransferase family protein</fullName>
    </recommendedName>
</protein>
<dbReference type="RefSeq" id="WP_144302444.1">
    <property type="nucleotide sequence ID" value="NZ_QMIE01000004.1"/>
</dbReference>
<organism evidence="1 2">
    <name type="scientific">Oceanidesulfovibrio indonesiensis</name>
    <dbReference type="NCBI Taxonomy" id="54767"/>
    <lineage>
        <taxon>Bacteria</taxon>
        <taxon>Pseudomonadati</taxon>
        <taxon>Thermodesulfobacteriota</taxon>
        <taxon>Desulfovibrionia</taxon>
        <taxon>Desulfovibrionales</taxon>
        <taxon>Desulfovibrionaceae</taxon>
        <taxon>Oceanidesulfovibrio</taxon>
    </lineage>
</organism>
<keyword evidence="2" id="KW-1185">Reference proteome</keyword>
<dbReference type="Proteomes" id="UP000448292">
    <property type="component" value="Unassembled WGS sequence"/>
</dbReference>
<accession>A0A7M3MH67</accession>
<comment type="caution">
    <text evidence="1">The sequence shown here is derived from an EMBL/GenBank/DDBJ whole genome shotgun (WGS) entry which is preliminary data.</text>
</comment>
<dbReference type="SUPFAM" id="SSF52540">
    <property type="entry name" value="P-loop containing nucleoside triphosphate hydrolases"/>
    <property type="match status" value="1"/>
</dbReference>
<dbReference type="AlphaFoldDB" id="A0A7M3MH67"/>
<reference evidence="1 2" key="1">
    <citation type="submission" date="2018-06" db="EMBL/GenBank/DDBJ databases">
        <title>Complete genome of Desulfovibrio indonesiensis P37SLT.</title>
        <authorList>
            <person name="Crispim J.S."/>
            <person name="Vidigal P.M.P."/>
            <person name="Silva L.C.F."/>
            <person name="Laguardia C.N."/>
            <person name="Araujo L.C."/>
            <person name="Dias R.S."/>
            <person name="Sousa M.P."/>
            <person name="Paula S.O."/>
            <person name="Silva C."/>
        </authorList>
    </citation>
    <scope>NUCLEOTIDE SEQUENCE [LARGE SCALE GENOMIC DNA]</scope>
    <source>
        <strain evidence="1 2">P37SLT</strain>
    </source>
</reference>
<sequence length="302" mass="34246">MRYCLNISPAKTGNSFIQQFLMRQPQALKRQRVFFMRNTYAPNQPHYAMVEPILKAIREGVLDKPRLLAMAPGYFDFVNETDYDTIVHLITGGIMGEPLSYSVDKTLASLMAMKYLTMGHEVKAVCIVRRQDKYLESYYLQKVQGGASMSFDEFLEQVDLEAVSWNKVVDIAEGVFGPGNVDVFPFETIYSGEQAFLRRFISCFADPDAFEYDNLDIPKNRSYSEVALRIALVGNSLLEPEERKLLRGFLQEHFSNATHPRARLMTPEQSAEILGMHAEGNKALLEKYCPEHDAAALGYTPA</sequence>
<gene>
    <name evidence="1" type="ORF">DPQ33_06750</name>
</gene>